<reference evidence="2" key="2">
    <citation type="journal article" date="2007" name="Science">
        <title>Draft genome sequence of the sexually transmitted pathogen Trichomonas vaginalis.</title>
        <authorList>
            <person name="Carlton J.M."/>
            <person name="Hirt R.P."/>
            <person name="Silva J.C."/>
            <person name="Delcher A.L."/>
            <person name="Schatz M."/>
            <person name="Zhao Q."/>
            <person name="Wortman J.R."/>
            <person name="Bidwell S.L."/>
            <person name="Alsmark U.C.M."/>
            <person name="Besteiro S."/>
            <person name="Sicheritz-Ponten T."/>
            <person name="Noel C.J."/>
            <person name="Dacks J.B."/>
            <person name="Foster P.G."/>
            <person name="Simillion C."/>
            <person name="Van de Peer Y."/>
            <person name="Miranda-Saavedra D."/>
            <person name="Barton G.J."/>
            <person name="Westrop G.D."/>
            <person name="Mueller S."/>
            <person name="Dessi D."/>
            <person name="Fiori P.L."/>
            <person name="Ren Q."/>
            <person name="Paulsen I."/>
            <person name="Zhang H."/>
            <person name="Bastida-Corcuera F.D."/>
            <person name="Simoes-Barbosa A."/>
            <person name="Brown M.T."/>
            <person name="Hayes R.D."/>
            <person name="Mukherjee M."/>
            <person name="Okumura C.Y."/>
            <person name="Schneider R."/>
            <person name="Smith A.J."/>
            <person name="Vanacova S."/>
            <person name="Villalvazo M."/>
            <person name="Haas B.J."/>
            <person name="Pertea M."/>
            <person name="Feldblyum T.V."/>
            <person name="Utterback T.R."/>
            <person name="Shu C.L."/>
            <person name="Osoegawa K."/>
            <person name="de Jong P.J."/>
            <person name="Hrdy I."/>
            <person name="Horvathova L."/>
            <person name="Zubacova Z."/>
            <person name="Dolezal P."/>
            <person name="Malik S.B."/>
            <person name="Logsdon J.M. Jr."/>
            <person name="Henze K."/>
            <person name="Gupta A."/>
            <person name="Wang C.C."/>
            <person name="Dunne R.L."/>
            <person name="Upcroft J.A."/>
            <person name="Upcroft P."/>
            <person name="White O."/>
            <person name="Salzberg S.L."/>
            <person name="Tang P."/>
            <person name="Chiu C.-H."/>
            <person name="Lee Y.-S."/>
            <person name="Embley T.M."/>
            <person name="Coombs G.H."/>
            <person name="Mottram J.C."/>
            <person name="Tachezy J."/>
            <person name="Fraser-Liggett C.M."/>
            <person name="Johnson P.J."/>
        </authorList>
    </citation>
    <scope>NUCLEOTIDE SEQUENCE [LARGE SCALE GENOMIC DNA]</scope>
    <source>
        <strain evidence="2">G3</strain>
    </source>
</reference>
<proteinExistence type="predicted"/>
<dbReference type="EMBL" id="DS113851">
    <property type="protein sequence ID" value="EAX94549.1"/>
    <property type="molecule type" value="Genomic_DNA"/>
</dbReference>
<dbReference type="AlphaFoldDB" id="A2FKL3"/>
<dbReference type="RefSeq" id="XP_001307479.1">
    <property type="nucleotide sequence ID" value="XM_001307478.1"/>
</dbReference>
<reference evidence="2" key="1">
    <citation type="submission" date="2006-10" db="EMBL/GenBank/DDBJ databases">
        <authorList>
            <person name="Amadeo P."/>
            <person name="Zhao Q."/>
            <person name="Wortman J."/>
            <person name="Fraser-Liggett C."/>
            <person name="Carlton J."/>
        </authorList>
    </citation>
    <scope>NUCLEOTIDE SEQUENCE</scope>
    <source>
        <strain evidence="2">G3</strain>
    </source>
</reference>
<protein>
    <submittedName>
        <fullName evidence="2">Uncharacterized protein</fullName>
    </submittedName>
</protein>
<dbReference type="InParanoid" id="A2FKL3"/>
<dbReference type="KEGG" id="tva:4752285"/>
<evidence type="ECO:0000313" key="3">
    <source>
        <dbReference type="Proteomes" id="UP000001542"/>
    </source>
</evidence>
<evidence type="ECO:0000256" key="1">
    <source>
        <dbReference type="SAM" id="Phobius"/>
    </source>
</evidence>
<keyword evidence="1" id="KW-1133">Transmembrane helix</keyword>
<name>A2FKL3_TRIV3</name>
<gene>
    <name evidence="2" type="ORF">TVAG_300820</name>
</gene>
<dbReference type="VEuPathDB" id="TrichDB:TVAG_300820"/>
<organism evidence="2 3">
    <name type="scientific">Trichomonas vaginalis (strain ATCC PRA-98 / G3)</name>
    <dbReference type="NCBI Taxonomy" id="412133"/>
    <lineage>
        <taxon>Eukaryota</taxon>
        <taxon>Metamonada</taxon>
        <taxon>Parabasalia</taxon>
        <taxon>Trichomonadida</taxon>
        <taxon>Trichomonadidae</taxon>
        <taxon>Trichomonas</taxon>
    </lineage>
</organism>
<evidence type="ECO:0000313" key="2">
    <source>
        <dbReference type="EMBL" id="EAX94549.1"/>
    </source>
</evidence>
<accession>A2FKL3</accession>
<keyword evidence="3" id="KW-1185">Reference proteome</keyword>
<keyword evidence="1" id="KW-0472">Membrane</keyword>
<keyword evidence="1" id="KW-0812">Transmembrane</keyword>
<sequence>MPAAPYCYVPEESPFLEGSQLKTKSVYFDAEEEDGSINSFQTFYSSFYDEETSESSSMSTSNPYEDSTESDEIECDYILPTPDILLLTSRYNLPDPQEKTKPKFSYTLANGKVLELENPLPSCLPIEILCEGEETEEPEEPAQASDNALYVTSAVCPIAGYIAALILKSKRPQLARRLKNISNVSMTVLGSILLILLL</sequence>
<feature type="transmembrane region" description="Helical" evidence="1">
    <location>
        <begin position="148"/>
        <end position="168"/>
    </location>
</feature>
<dbReference type="SMR" id="A2FKL3"/>
<dbReference type="Proteomes" id="UP000001542">
    <property type="component" value="Unassembled WGS sequence"/>
</dbReference>
<dbReference type="VEuPathDB" id="TrichDB:TVAGG3_0271030"/>
<feature type="transmembrane region" description="Helical" evidence="1">
    <location>
        <begin position="180"/>
        <end position="197"/>
    </location>
</feature>